<feature type="transmembrane region" description="Helical" evidence="1">
    <location>
        <begin position="108"/>
        <end position="127"/>
    </location>
</feature>
<protein>
    <submittedName>
        <fullName evidence="2">Membrane protein</fullName>
    </submittedName>
</protein>
<comment type="caution">
    <text evidence="2">The sequence shown here is derived from an EMBL/GenBank/DDBJ whole genome shotgun (WGS) entry which is preliminary data.</text>
</comment>
<feature type="transmembrane region" description="Helical" evidence="1">
    <location>
        <begin position="54"/>
        <end position="76"/>
    </location>
</feature>
<accession>A0A0A0BYZ8</accession>
<dbReference type="RefSeq" id="WP_052425838.1">
    <property type="nucleotide sequence ID" value="NZ_AXCY01000005.1"/>
</dbReference>
<dbReference type="Proteomes" id="UP000029839">
    <property type="component" value="Unassembled WGS sequence"/>
</dbReference>
<feature type="transmembrane region" description="Helical" evidence="1">
    <location>
        <begin position="12"/>
        <end position="34"/>
    </location>
</feature>
<evidence type="ECO:0000313" key="3">
    <source>
        <dbReference type="Proteomes" id="UP000029839"/>
    </source>
</evidence>
<evidence type="ECO:0000313" key="2">
    <source>
        <dbReference type="EMBL" id="KGM12389.1"/>
    </source>
</evidence>
<keyword evidence="1" id="KW-0472">Membrane</keyword>
<dbReference type="Pfam" id="PF06197">
    <property type="entry name" value="DUF998"/>
    <property type="match status" value="1"/>
</dbReference>
<dbReference type="EMBL" id="AXCY01000005">
    <property type="protein sequence ID" value="KGM12389.1"/>
    <property type="molecule type" value="Genomic_DNA"/>
</dbReference>
<sequence>MDRTTSPNARRAPIPAVLAPVALVGGWTLAAALQPDFDPVGETISALAATHARAPWVMGGTLAVTGLAHMATALAVRRVRTPGRVVHAVGGAGTLAVALLPVDVAPAAHGAAAAVAFGALSLWPALAGRRGERGVLSVTVQRSAAGVLVALLGVFVLALQDVGPFGASVTGLTERVLAAAQALWPAVVVLGTREA</sequence>
<name>A0A0A0BYZ8_9CELL</name>
<evidence type="ECO:0000256" key="1">
    <source>
        <dbReference type="SAM" id="Phobius"/>
    </source>
</evidence>
<dbReference type="InterPro" id="IPR009339">
    <property type="entry name" value="DUF998"/>
</dbReference>
<dbReference type="OrthoDB" id="5118673at2"/>
<reference evidence="2 3" key="1">
    <citation type="submission" date="2013-08" db="EMBL/GenBank/DDBJ databases">
        <title>Genome sequencing of Cellulomonas carbonis T26.</title>
        <authorList>
            <person name="Chen F."/>
            <person name="Li Y."/>
            <person name="Wang G."/>
        </authorList>
    </citation>
    <scope>NUCLEOTIDE SEQUENCE [LARGE SCALE GENOMIC DNA]</scope>
    <source>
        <strain evidence="2 3">T26</strain>
    </source>
</reference>
<dbReference type="AlphaFoldDB" id="A0A0A0BYZ8"/>
<keyword evidence="3" id="KW-1185">Reference proteome</keyword>
<gene>
    <name evidence="2" type="ORF">N868_15035</name>
</gene>
<organism evidence="2 3">
    <name type="scientific">Cellulomonas carbonis T26</name>
    <dbReference type="NCBI Taxonomy" id="947969"/>
    <lineage>
        <taxon>Bacteria</taxon>
        <taxon>Bacillati</taxon>
        <taxon>Actinomycetota</taxon>
        <taxon>Actinomycetes</taxon>
        <taxon>Micrococcales</taxon>
        <taxon>Cellulomonadaceae</taxon>
        <taxon>Cellulomonas</taxon>
    </lineage>
</organism>
<feature type="transmembrane region" description="Helical" evidence="1">
    <location>
        <begin position="85"/>
        <end position="102"/>
    </location>
</feature>
<feature type="transmembrane region" description="Helical" evidence="1">
    <location>
        <begin position="139"/>
        <end position="159"/>
    </location>
</feature>
<proteinExistence type="predicted"/>
<reference evidence="2 3" key="2">
    <citation type="journal article" date="2015" name="Stand. Genomic Sci.">
        <title>Draft genome sequence of Cellulomonas carbonis T26(T) and comparative analysis of six Cellulomonas genomes.</title>
        <authorList>
            <person name="Zhuang W."/>
            <person name="Zhang S."/>
            <person name="Xia X."/>
            <person name="Wang G."/>
        </authorList>
    </citation>
    <scope>NUCLEOTIDE SEQUENCE [LARGE SCALE GENOMIC DNA]</scope>
    <source>
        <strain evidence="2 3">T26</strain>
    </source>
</reference>
<keyword evidence="1" id="KW-1133">Transmembrane helix</keyword>
<keyword evidence="1" id="KW-0812">Transmembrane</keyword>